<dbReference type="AlphaFoldDB" id="A0A8H5MDU9"/>
<dbReference type="Gene3D" id="3.10.450.240">
    <property type="match status" value="1"/>
</dbReference>
<keyword evidence="3" id="KW-1185">Reference proteome</keyword>
<evidence type="ECO:0000313" key="3">
    <source>
        <dbReference type="Proteomes" id="UP000518752"/>
    </source>
</evidence>
<accession>A0A8H5MDU9</accession>
<organism evidence="2 3">
    <name type="scientific">Collybiopsis confluens</name>
    <dbReference type="NCBI Taxonomy" id="2823264"/>
    <lineage>
        <taxon>Eukaryota</taxon>
        <taxon>Fungi</taxon>
        <taxon>Dikarya</taxon>
        <taxon>Basidiomycota</taxon>
        <taxon>Agaricomycotina</taxon>
        <taxon>Agaricomycetes</taxon>
        <taxon>Agaricomycetidae</taxon>
        <taxon>Agaricales</taxon>
        <taxon>Marasmiineae</taxon>
        <taxon>Omphalotaceae</taxon>
        <taxon>Collybiopsis</taxon>
    </lineage>
</organism>
<evidence type="ECO:0000256" key="1">
    <source>
        <dbReference type="SAM" id="MobiDB-lite"/>
    </source>
</evidence>
<dbReference type="OrthoDB" id="19619at2759"/>
<reference evidence="2 3" key="1">
    <citation type="journal article" date="2020" name="ISME J.">
        <title>Uncovering the hidden diversity of litter-decomposition mechanisms in mushroom-forming fungi.</title>
        <authorList>
            <person name="Floudas D."/>
            <person name="Bentzer J."/>
            <person name="Ahren D."/>
            <person name="Johansson T."/>
            <person name="Persson P."/>
            <person name="Tunlid A."/>
        </authorList>
    </citation>
    <scope>NUCLEOTIDE SEQUENCE [LARGE SCALE GENOMIC DNA]</scope>
    <source>
        <strain evidence="2 3">CBS 406.79</strain>
    </source>
</reference>
<gene>
    <name evidence="2" type="ORF">D9757_004438</name>
</gene>
<feature type="region of interest" description="Disordered" evidence="1">
    <location>
        <begin position="220"/>
        <end position="247"/>
    </location>
</feature>
<sequence length="270" mass="31009">MNLVSLANKKCLTHSTRCILPSQFYFSRHHRRQIHNRSSGRSRQVKEKEREREAAAVNLQDYSETQQLKFIKEAEYISLKQGIDIWAAPTETLDVQIPYRTAIWSKSRYPGLRERAGQWVSNQTNKFKNAFSMLRIITQQSLPGIDIYAMGFFNLFRTPFQICSASSTKPNSWTAPMRRILLDSYIELQQGLAKNDKKTITKLTEVPYFNEALKLLKKTSSSSSSSSSPTPFNGHSIAKYHQPRSSPSALSKVTSALYPRRMGIDWSYTR</sequence>
<dbReference type="EMBL" id="JAACJN010000013">
    <property type="protein sequence ID" value="KAF5390785.1"/>
    <property type="molecule type" value="Genomic_DNA"/>
</dbReference>
<protein>
    <submittedName>
        <fullName evidence="2">Uncharacterized protein</fullName>
    </submittedName>
</protein>
<evidence type="ECO:0000313" key="2">
    <source>
        <dbReference type="EMBL" id="KAF5390785.1"/>
    </source>
</evidence>
<comment type="caution">
    <text evidence="2">The sequence shown here is derived from an EMBL/GenBank/DDBJ whole genome shotgun (WGS) entry which is preliminary data.</text>
</comment>
<dbReference type="Proteomes" id="UP000518752">
    <property type="component" value="Unassembled WGS sequence"/>
</dbReference>
<proteinExistence type="predicted"/>
<name>A0A8H5MDU9_9AGAR</name>